<dbReference type="Proteomes" id="UP000251960">
    <property type="component" value="Chromosome 1"/>
</dbReference>
<evidence type="ECO:0000256" key="1">
    <source>
        <dbReference type="SAM" id="MobiDB-lite"/>
    </source>
</evidence>
<protein>
    <submittedName>
        <fullName evidence="2">Uncharacterized protein</fullName>
    </submittedName>
</protein>
<proteinExistence type="predicted"/>
<sequence>MNGEWLNGQGTTRFDGVWTRLRRDTIARHDGEQVATPASVHNGVDSERAQWQTPARGVDSPTNRRRRGQRDVLHCEKEEGMRRESKLGQGEGEGSTSDFIEERERSEGSVFMAAINGIRINGGGNDGIEAPLMKEKRTRASGLHSGAAGTGHGARGLRRGGPWLGVGLQGHRWLCEAGAVLGRVRGRLGSWARAPWAVGAGARARARSAPGGDALGGVRGIGQDPTKLTIESNFYLNNALRISKPTKKEALRRQEEYNKQQQEYWAAQFARQQEMMQQIALGQRPDFSAMTMPPPPPIPQFVPTPQFSWPTPAPQVPPGNLLTPGNEDSEDAVASFVDGLLNSGGASGSNQPHPFDQPPPFE</sequence>
<name>A0A317YFN7_MAIZE</name>
<feature type="region of interest" description="Disordered" evidence="1">
    <location>
        <begin position="309"/>
        <end position="362"/>
    </location>
</feature>
<comment type="caution">
    <text evidence="2">The sequence shown here is derived from an EMBL/GenBank/DDBJ whole genome shotgun (WGS) entry which is preliminary data.</text>
</comment>
<dbReference type="AlphaFoldDB" id="A0A317YFN7"/>
<dbReference type="EMBL" id="NCVQ01000001">
    <property type="protein sequence ID" value="PWZ57390.1"/>
    <property type="molecule type" value="Genomic_DNA"/>
</dbReference>
<reference evidence="2" key="1">
    <citation type="journal article" date="2018" name="Nat. Genet.">
        <title>Extensive intraspecific gene order and gene structural variations between Mo17 and other maize genomes.</title>
        <authorList>
            <person name="Sun S."/>
            <person name="Zhou Y."/>
            <person name="Chen J."/>
            <person name="Shi J."/>
            <person name="Zhao H."/>
            <person name="Zhao H."/>
            <person name="Song W."/>
            <person name="Zhang M."/>
            <person name="Cui Y."/>
            <person name="Dong X."/>
            <person name="Liu H."/>
            <person name="Ma X."/>
            <person name="Jiao Y."/>
            <person name="Wang B."/>
            <person name="Wei X."/>
            <person name="Stein J.C."/>
            <person name="Glaubitz J.C."/>
            <person name="Lu F."/>
            <person name="Yu G."/>
            <person name="Liang C."/>
            <person name="Fengler K."/>
            <person name="Li B."/>
            <person name="Rafalski A."/>
            <person name="Schnable P.S."/>
            <person name="Ware D.H."/>
            <person name="Buckler E.S."/>
            <person name="Lai J."/>
        </authorList>
    </citation>
    <scope>NUCLEOTIDE SEQUENCE [LARGE SCALE GENOMIC DNA]</scope>
    <source>
        <tissue evidence="2">Seedling</tissue>
    </source>
</reference>
<organism evidence="2">
    <name type="scientific">Zea mays</name>
    <name type="common">Maize</name>
    <dbReference type="NCBI Taxonomy" id="4577"/>
    <lineage>
        <taxon>Eukaryota</taxon>
        <taxon>Viridiplantae</taxon>
        <taxon>Streptophyta</taxon>
        <taxon>Embryophyta</taxon>
        <taxon>Tracheophyta</taxon>
        <taxon>Spermatophyta</taxon>
        <taxon>Magnoliopsida</taxon>
        <taxon>Liliopsida</taxon>
        <taxon>Poales</taxon>
        <taxon>Poaceae</taxon>
        <taxon>PACMAD clade</taxon>
        <taxon>Panicoideae</taxon>
        <taxon>Andropogonodae</taxon>
        <taxon>Andropogoneae</taxon>
        <taxon>Tripsacinae</taxon>
        <taxon>Zea</taxon>
    </lineage>
</organism>
<feature type="compositionally biased region" description="Low complexity" evidence="1">
    <location>
        <begin position="339"/>
        <end position="350"/>
    </location>
</feature>
<accession>A0A317YFN7</accession>
<feature type="region of interest" description="Disordered" evidence="1">
    <location>
        <begin position="29"/>
        <end position="100"/>
    </location>
</feature>
<feature type="compositionally biased region" description="Basic and acidic residues" evidence="1">
    <location>
        <begin position="69"/>
        <end position="86"/>
    </location>
</feature>
<gene>
    <name evidence="2" type="ORF">Zm00014a_022540</name>
</gene>
<evidence type="ECO:0000313" key="2">
    <source>
        <dbReference type="EMBL" id="PWZ57390.1"/>
    </source>
</evidence>